<dbReference type="Gene3D" id="1.20.1260.10">
    <property type="match status" value="2"/>
</dbReference>
<evidence type="ECO:0000313" key="1">
    <source>
        <dbReference type="EMBL" id="RIW32047.1"/>
    </source>
</evidence>
<dbReference type="InterPro" id="IPR021617">
    <property type="entry name" value="DUF3231"/>
</dbReference>
<organism evidence="1 2">
    <name type="scientific">Bacillus salacetis</name>
    <dbReference type="NCBI Taxonomy" id="2315464"/>
    <lineage>
        <taxon>Bacteria</taxon>
        <taxon>Bacillati</taxon>
        <taxon>Bacillota</taxon>
        <taxon>Bacilli</taxon>
        <taxon>Bacillales</taxon>
        <taxon>Bacillaceae</taxon>
        <taxon>Bacillus</taxon>
    </lineage>
</organism>
<dbReference type="Proteomes" id="UP000265801">
    <property type="component" value="Unassembled WGS sequence"/>
</dbReference>
<keyword evidence="2" id="KW-1185">Reference proteome</keyword>
<evidence type="ECO:0000313" key="2">
    <source>
        <dbReference type="Proteomes" id="UP000265801"/>
    </source>
</evidence>
<dbReference type="RefSeq" id="WP_119547790.1">
    <property type="nucleotide sequence ID" value="NZ_QXIR01000019.1"/>
</dbReference>
<name>A0A3A1R106_9BACI</name>
<protein>
    <submittedName>
        <fullName evidence="1">DUF3231 family protein</fullName>
    </submittedName>
</protein>
<comment type="caution">
    <text evidence="1">The sequence shown here is derived from an EMBL/GenBank/DDBJ whole genome shotgun (WGS) entry which is preliminary data.</text>
</comment>
<proteinExistence type="predicted"/>
<sequence>MENKQISLTAAEISTLWSSFLYDSMTIQVIRFMKEKVKNEDIKPAIEKAYDIALRHLFEYEKIYHMENMPVPYGFTEKDVELGAPDLFTDTFKLTYILHMSRVGMVTHTASLALAARKDMRQLYGSCLRNVEELYQLASDVALAMGLYLRRPYIPYPKQVSLIHDKSYLSGMNPMTSHRILNSIEISHLSLNIETNQTGVMLTSGFMQTAQSPEVKKYMQKGKEISKDHISKFSAILLKDDIQAPISADHAITDSTTAVFSEKLMMFHMSLMSTAGFGNYAAAAAASQRSDLTLLYEKLSLQIGLYAKDGANIMIENRWLEEPPAAPNRDQLGKNKK</sequence>
<dbReference type="OrthoDB" id="1675670at2"/>
<dbReference type="InterPro" id="IPR012347">
    <property type="entry name" value="Ferritin-like"/>
</dbReference>
<gene>
    <name evidence="1" type="ORF">D3H55_14330</name>
</gene>
<accession>A0A3A1R106</accession>
<reference evidence="1 2" key="1">
    <citation type="submission" date="2018-09" db="EMBL/GenBank/DDBJ databases">
        <title>Bacillus saliacetes sp. nov., isolated from Thai shrimp paste (Ka-pi).</title>
        <authorList>
            <person name="Daroonpunt R."/>
            <person name="Tanasupawat S."/>
            <person name="Yiamsombut S."/>
        </authorList>
    </citation>
    <scope>NUCLEOTIDE SEQUENCE [LARGE SCALE GENOMIC DNA]</scope>
    <source>
        <strain evidence="1 2">SKP7-4</strain>
    </source>
</reference>
<dbReference type="Pfam" id="PF11553">
    <property type="entry name" value="DUF3231"/>
    <property type="match status" value="2"/>
</dbReference>
<dbReference type="AlphaFoldDB" id="A0A3A1R106"/>
<dbReference type="EMBL" id="QXIR01000019">
    <property type="protein sequence ID" value="RIW32047.1"/>
    <property type="molecule type" value="Genomic_DNA"/>
</dbReference>